<dbReference type="EMBL" id="CAJNOR010010376">
    <property type="protein sequence ID" value="CAF1653360.1"/>
    <property type="molecule type" value="Genomic_DNA"/>
</dbReference>
<proteinExistence type="predicted"/>
<evidence type="ECO:0000256" key="2">
    <source>
        <dbReference type="PROSITE-ProRule" id="PRU00124"/>
    </source>
</evidence>
<dbReference type="InterPro" id="IPR002172">
    <property type="entry name" value="LDrepeatLR_classA_rpt"/>
</dbReference>
<dbReference type="InterPro" id="IPR036055">
    <property type="entry name" value="LDL_receptor-like_sf"/>
</dbReference>
<organism evidence="3 4">
    <name type="scientific">Adineta ricciae</name>
    <name type="common">Rotifer</name>
    <dbReference type="NCBI Taxonomy" id="249248"/>
    <lineage>
        <taxon>Eukaryota</taxon>
        <taxon>Metazoa</taxon>
        <taxon>Spiralia</taxon>
        <taxon>Gnathifera</taxon>
        <taxon>Rotifera</taxon>
        <taxon>Eurotatoria</taxon>
        <taxon>Bdelloidea</taxon>
        <taxon>Adinetida</taxon>
        <taxon>Adinetidae</taxon>
        <taxon>Adineta</taxon>
    </lineage>
</organism>
<keyword evidence="4" id="KW-1185">Reference proteome</keyword>
<accession>A0A816F1A2</accession>
<evidence type="ECO:0000313" key="3">
    <source>
        <dbReference type="EMBL" id="CAF1653360.1"/>
    </source>
</evidence>
<comment type="caution">
    <text evidence="2">Lacks conserved residue(s) required for the propagation of feature annotation.</text>
</comment>
<dbReference type="AlphaFoldDB" id="A0A816F1A2"/>
<dbReference type="CDD" id="cd00112">
    <property type="entry name" value="LDLa"/>
    <property type="match status" value="1"/>
</dbReference>
<dbReference type="Proteomes" id="UP000663828">
    <property type="component" value="Unassembled WGS sequence"/>
</dbReference>
<dbReference type="PRINTS" id="PR00261">
    <property type="entry name" value="LDLRECEPTOR"/>
</dbReference>
<evidence type="ECO:0008006" key="5">
    <source>
        <dbReference type="Google" id="ProtNLM"/>
    </source>
</evidence>
<dbReference type="SUPFAM" id="SSF57424">
    <property type="entry name" value="LDL receptor-like module"/>
    <property type="match status" value="1"/>
</dbReference>
<dbReference type="Gene3D" id="4.10.400.10">
    <property type="entry name" value="Low-density Lipoprotein Receptor"/>
    <property type="match status" value="1"/>
</dbReference>
<evidence type="ECO:0000313" key="4">
    <source>
        <dbReference type="Proteomes" id="UP000663828"/>
    </source>
</evidence>
<comment type="caution">
    <text evidence="3">The sequence shown here is derived from an EMBL/GenBank/DDBJ whole genome shotgun (WGS) entry which is preliminary data.</text>
</comment>
<reference evidence="3" key="1">
    <citation type="submission" date="2021-02" db="EMBL/GenBank/DDBJ databases">
        <authorList>
            <person name="Nowell W R."/>
        </authorList>
    </citation>
    <scope>NUCLEOTIDE SEQUENCE</scope>
</reference>
<dbReference type="PROSITE" id="PS50068">
    <property type="entry name" value="LDLRA_2"/>
    <property type="match status" value="1"/>
</dbReference>
<gene>
    <name evidence="3" type="ORF">XAT740_LOCUS55432</name>
</gene>
<evidence type="ECO:0000256" key="1">
    <source>
        <dbReference type="ARBA" id="ARBA00023157"/>
    </source>
</evidence>
<keyword evidence="1" id="KW-1015">Disulfide bond</keyword>
<protein>
    <recommendedName>
        <fullName evidence="5">EGF-like domain-containing protein</fullName>
    </recommendedName>
</protein>
<name>A0A816F1A2_ADIRI</name>
<sequence length="528" mass="60811">MSCYYLLPPCLDSLNKKQCLDWRDICDGEIDCLDGSDEQLKLGQQLCYQTLSMDCEPGYVDDEHLPCADLIRLYVRLRKEISDQQPFDIKHELPRKCKTTDKLIPIYKYSHFFSPFVNAYLTHESIQELIDTAIIDPITFLLSPDVFCLRFGVIGNGQVDFADGSGEEYQQLIMNSHSNIKIFVILSGACYMASMKCPPSWSQYDRNDTALWNGNCIPPRSICDDEWNAIDGIKCYFSRSSLFKKKSTRCNKLKECSRYGSDEQTCHAPVTSKDKYSTKAKKTVVKIMKSHNEDYDYTIDDHFVWACDRGIPIKVITSRTLRFVCLCPSSSYGSNCQYQSHRLYSVHRYPTKYPFLPTFRLVVILNPKRSKSCSNSMINSCGIHSQNCRVIDSATFYNRIDQYKDFLYISPINRESCLNNGIRYFVSVDDYDDAFIDYICWCSTNFFGNRCESKTRPMRTFSPSSSAIAMMLHMNYRNMYSNELVISNKYVVAMLNATTSSPYHYGDHLNVGKDLAFLHVYASGMSKF</sequence>